<protein>
    <submittedName>
        <fullName evidence="2">GNAT family N-acetyltransferase</fullName>
    </submittedName>
</protein>
<dbReference type="CDD" id="cd04301">
    <property type="entry name" value="NAT_SF"/>
    <property type="match status" value="1"/>
</dbReference>
<dbReference type="Pfam" id="PF13302">
    <property type="entry name" value="Acetyltransf_3"/>
    <property type="match status" value="1"/>
</dbReference>
<dbReference type="RefSeq" id="WP_060680051.1">
    <property type="nucleotide sequence ID" value="NZ_CP017962.1"/>
</dbReference>
<evidence type="ECO:0000313" key="2">
    <source>
        <dbReference type="EMBL" id="APC47564.1"/>
    </source>
</evidence>
<dbReference type="InterPro" id="IPR016181">
    <property type="entry name" value="Acyl_CoA_acyltransferase"/>
</dbReference>
<organism evidence="2 3">
    <name type="scientific">Virgibacillus halodenitrificans</name>
    <name type="common">Bacillus halodenitrificans</name>
    <dbReference type="NCBI Taxonomy" id="1482"/>
    <lineage>
        <taxon>Bacteria</taxon>
        <taxon>Bacillati</taxon>
        <taxon>Bacillota</taxon>
        <taxon>Bacilli</taxon>
        <taxon>Bacillales</taxon>
        <taxon>Bacillaceae</taxon>
        <taxon>Virgibacillus</taxon>
    </lineage>
</organism>
<dbReference type="KEGG" id="vhl:BME96_04995"/>
<proteinExistence type="predicted"/>
<dbReference type="EMBL" id="CP017962">
    <property type="protein sequence ID" value="APC47564.1"/>
    <property type="molecule type" value="Genomic_DNA"/>
</dbReference>
<dbReference type="PANTHER" id="PTHR43415">
    <property type="entry name" value="SPERMIDINE N(1)-ACETYLTRANSFERASE"/>
    <property type="match status" value="1"/>
</dbReference>
<sequence length="177" mass="20949">MFSSERVYLRKMEKSDTEQYHTWRMDMDVMNSTSLFLDTYTFKETSDFVEIRMLDSSSSKSYIIMERTQQIPIGVTSLINLDLKNRNAECIIDIGEKNYWGKGYGKEALQLLLTYAFHELNLHRVSLQVFSFNTRAIQLYEKLGFVEEGECREALYRNGEWHDIIQMGMLKKEFFQA</sequence>
<dbReference type="GO" id="GO:0016747">
    <property type="term" value="F:acyltransferase activity, transferring groups other than amino-acyl groups"/>
    <property type="evidence" value="ECO:0007669"/>
    <property type="project" value="InterPro"/>
</dbReference>
<evidence type="ECO:0000259" key="1">
    <source>
        <dbReference type="PROSITE" id="PS51186"/>
    </source>
</evidence>
<dbReference type="SUPFAM" id="SSF55729">
    <property type="entry name" value="Acyl-CoA N-acyltransferases (Nat)"/>
    <property type="match status" value="1"/>
</dbReference>
<gene>
    <name evidence="2" type="ORF">BME96_04995</name>
</gene>
<dbReference type="Proteomes" id="UP000182945">
    <property type="component" value="Chromosome"/>
</dbReference>
<dbReference type="PANTHER" id="PTHR43415:SF3">
    <property type="entry name" value="GNAT-FAMILY ACETYLTRANSFERASE"/>
    <property type="match status" value="1"/>
</dbReference>
<dbReference type="InterPro" id="IPR000182">
    <property type="entry name" value="GNAT_dom"/>
</dbReference>
<dbReference type="GeneID" id="71513742"/>
<dbReference type="Gene3D" id="3.40.630.30">
    <property type="match status" value="1"/>
</dbReference>
<dbReference type="AlphaFoldDB" id="A0AAC9J0W2"/>
<reference evidence="2 3" key="1">
    <citation type="submission" date="2016-11" db="EMBL/GenBank/DDBJ databases">
        <title>Complete genome sequencing of Virgibacillus halodenitrificans PDB-F2.</title>
        <authorList>
            <person name="Sun Z."/>
            <person name="Zhou Y."/>
            <person name="Li H."/>
        </authorList>
    </citation>
    <scope>NUCLEOTIDE SEQUENCE [LARGE SCALE GENOMIC DNA]</scope>
    <source>
        <strain evidence="2 3">PDB-F2</strain>
    </source>
</reference>
<feature type="domain" description="N-acetyltransferase" evidence="1">
    <location>
        <begin position="20"/>
        <end position="172"/>
    </location>
</feature>
<accession>A0AAC9J0W2</accession>
<dbReference type="PROSITE" id="PS51186">
    <property type="entry name" value="GNAT"/>
    <property type="match status" value="1"/>
</dbReference>
<name>A0AAC9J0W2_VIRHA</name>
<evidence type="ECO:0000313" key="3">
    <source>
        <dbReference type="Proteomes" id="UP000182945"/>
    </source>
</evidence>